<evidence type="ECO:0000256" key="2">
    <source>
        <dbReference type="ARBA" id="ARBA00022475"/>
    </source>
</evidence>
<evidence type="ECO:0000256" key="7">
    <source>
        <dbReference type="SAM" id="Phobius"/>
    </source>
</evidence>
<keyword evidence="5 7" id="KW-0472">Membrane</keyword>
<feature type="transmembrane region" description="Helical" evidence="7">
    <location>
        <begin position="394"/>
        <end position="412"/>
    </location>
</feature>
<keyword evidence="2" id="KW-1003">Cell membrane</keyword>
<keyword evidence="9" id="KW-1185">Reference proteome</keyword>
<feature type="transmembrane region" description="Helical" evidence="7">
    <location>
        <begin position="418"/>
        <end position="438"/>
    </location>
</feature>
<keyword evidence="4 7" id="KW-1133">Transmembrane helix</keyword>
<evidence type="ECO:0000256" key="6">
    <source>
        <dbReference type="SAM" id="MobiDB-lite"/>
    </source>
</evidence>
<proteinExistence type="predicted"/>
<evidence type="ECO:0000256" key="4">
    <source>
        <dbReference type="ARBA" id="ARBA00022989"/>
    </source>
</evidence>
<dbReference type="PRINTS" id="PR01988">
    <property type="entry name" value="EXPORTERBACE"/>
</dbReference>
<evidence type="ECO:0000256" key="1">
    <source>
        <dbReference type="ARBA" id="ARBA00004651"/>
    </source>
</evidence>
<evidence type="ECO:0000313" key="9">
    <source>
        <dbReference type="Proteomes" id="UP000654471"/>
    </source>
</evidence>
<name>A0ABQ2UQM3_9ACTN</name>
<dbReference type="InterPro" id="IPR022324">
    <property type="entry name" value="Bacilysin_exporter_BacE_put"/>
</dbReference>
<feature type="compositionally biased region" description="Pro residues" evidence="6">
    <location>
        <begin position="9"/>
        <end position="20"/>
    </location>
</feature>
<keyword evidence="3 7" id="KW-0812">Transmembrane</keyword>
<dbReference type="Gene3D" id="1.20.1250.20">
    <property type="entry name" value="MFS general substrate transporter like domains"/>
    <property type="match status" value="1"/>
</dbReference>
<dbReference type="Pfam" id="PF07690">
    <property type="entry name" value="MFS_1"/>
    <property type="match status" value="1"/>
</dbReference>
<feature type="transmembrane region" description="Helical" evidence="7">
    <location>
        <begin position="265"/>
        <end position="287"/>
    </location>
</feature>
<dbReference type="PANTHER" id="PTHR23513:SF11">
    <property type="entry name" value="STAPHYLOFERRIN A TRANSPORTER"/>
    <property type="match status" value="1"/>
</dbReference>
<feature type="region of interest" description="Disordered" evidence="6">
    <location>
        <begin position="1"/>
        <end position="51"/>
    </location>
</feature>
<evidence type="ECO:0000256" key="3">
    <source>
        <dbReference type="ARBA" id="ARBA00022692"/>
    </source>
</evidence>
<comment type="subcellular location">
    <subcellularLocation>
        <location evidence="1">Cell membrane</location>
        <topology evidence="1">Multi-pass membrane protein</topology>
    </subcellularLocation>
</comment>
<dbReference type="EMBL" id="BMRP01000002">
    <property type="protein sequence ID" value="GGU47305.1"/>
    <property type="molecule type" value="Genomic_DNA"/>
</dbReference>
<dbReference type="PANTHER" id="PTHR23513">
    <property type="entry name" value="INTEGRAL MEMBRANE EFFLUX PROTEIN-RELATED"/>
    <property type="match status" value="1"/>
</dbReference>
<feature type="transmembrane region" description="Helical" evidence="7">
    <location>
        <begin position="96"/>
        <end position="116"/>
    </location>
</feature>
<dbReference type="Proteomes" id="UP000654471">
    <property type="component" value="Unassembled WGS sequence"/>
</dbReference>
<feature type="transmembrane region" description="Helical" evidence="7">
    <location>
        <begin position="328"/>
        <end position="348"/>
    </location>
</feature>
<organism evidence="8 9">
    <name type="scientific">Streptomyces albospinus</name>
    <dbReference type="NCBI Taxonomy" id="285515"/>
    <lineage>
        <taxon>Bacteria</taxon>
        <taxon>Bacillati</taxon>
        <taxon>Actinomycetota</taxon>
        <taxon>Actinomycetes</taxon>
        <taxon>Kitasatosporales</taxon>
        <taxon>Streptomycetaceae</taxon>
        <taxon>Streptomyces</taxon>
    </lineage>
</organism>
<sequence>MVAAVPSVAPKPVPPAPTPPTLAAVTATPESAPPSPLPSQPPPEPATPAPPLRRDRRFVLLAAARTVSVLGNGFARVALAFAVLALPGAGAGRLSLVLACQAVPQLAFVLVGGVIADRFSRSRLMVVSDAVGAAAYAGLAAMVLTGHAPLIALCALAVLAGTATALFSPAMDGVLPLLVPATRLQRANGLLRVATNSSMLLGLALSGVTVALVGAGWALALNAASFLVSALLVRGLRLAAVPRTAATSGWADLRDGWREFAGRQWLWVVVAQYSVVVAALNANAGVLGPLVAERDLGGARAWSVLVAAQALGTVAGAGLTARLRVRRPVLAAVLATFPLALPLALLAVRAPVAVIAPAMFCAGVAADVFGVLWATTIQQEVPEEALSRVSSYDWFGSLAFAPLGLLAAGPLATRIGAGHALAGCAALVVLATAAALLAPQVRGLRSATAA</sequence>
<dbReference type="CDD" id="cd06173">
    <property type="entry name" value="MFS_MefA_like"/>
    <property type="match status" value="1"/>
</dbReference>
<protein>
    <submittedName>
        <fullName evidence="8">MFS transporter</fullName>
    </submittedName>
</protein>
<feature type="transmembrane region" description="Helical" evidence="7">
    <location>
        <begin position="200"/>
        <end position="220"/>
    </location>
</feature>
<evidence type="ECO:0000256" key="5">
    <source>
        <dbReference type="ARBA" id="ARBA00023136"/>
    </source>
</evidence>
<feature type="transmembrane region" description="Helical" evidence="7">
    <location>
        <begin position="58"/>
        <end position="84"/>
    </location>
</feature>
<accession>A0ABQ2UQM3</accession>
<feature type="compositionally biased region" description="Low complexity" evidence="6">
    <location>
        <begin position="21"/>
        <end position="30"/>
    </location>
</feature>
<dbReference type="SUPFAM" id="SSF103473">
    <property type="entry name" value="MFS general substrate transporter"/>
    <property type="match status" value="1"/>
</dbReference>
<feature type="transmembrane region" description="Helical" evidence="7">
    <location>
        <begin position="354"/>
        <end position="374"/>
    </location>
</feature>
<dbReference type="InterPro" id="IPR011701">
    <property type="entry name" value="MFS"/>
</dbReference>
<dbReference type="InterPro" id="IPR036259">
    <property type="entry name" value="MFS_trans_sf"/>
</dbReference>
<comment type="caution">
    <text evidence="8">The sequence shown here is derived from an EMBL/GenBank/DDBJ whole genome shotgun (WGS) entry which is preliminary data.</text>
</comment>
<gene>
    <name evidence="8" type="ORF">GCM10010211_08960</name>
</gene>
<feature type="compositionally biased region" description="Pro residues" evidence="6">
    <location>
        <begin position="31"/>
        <end position="51"/>
    </location>
</feature>
<evidence type="ECO:0000313" key="8">
    <source>
        <dbReference type="EMBL" id="GGU47305.1"/>
    </source>
</evidence>
<reference evidence="9" key="1">
    <citation type="journal article" date="2019" name="Int. J. Syst. Evol. Microbiol.">
        <title>The Global Catalogue of Microorganisms (GCM) 10K type strain sequencing project: providing services to taxonomists for standard genome sequencing and annotation.</title>
        <authorList>
            <consortium name="The Broad Institute Genomics Platform"/>
            <consortium name="The Broad Institute Genome Sequencing Center for Infectious Disease"/>
            <person name="Wu L."/>
            <person name="Ma J."/>
        </authorList>
    </citation>
    <scope>NUCLEOTIDE SEQUENCE [LARGE SCALE GENOMIC DNA]</scope>
    <source>
        <strain evidence="9">JCM 3399</strain>
    </source>
</reference>
<feature type="transmembrane region" description="Helical" evidence="7">
    <location>
        <begin position="299"/>
        <end position="321"/>
    </location>
</feature>